<name>A0A1H5YFB1_9RHOB</name>
<dbReference type="EMBL" id="FNUZ01000003">
    <property type="protein sequence ID" value="SEG22385.1"/>
    <property type="molecule type" value="Genomic_DNA"/>
</dbReference>
<evidence type="ECO:0000313" key="1">
    <source>
        <dbReference type="EMBL" id="SEG22385.1"/>
    </source>
</evidence>
<dbReference type="Proteomes" id="UP000236752">
    <property type="component" value="Unassembled WGS sequence"/>
</dbReference>
<organism evidence="1 2">
    <name type="scientific">Thalassococcus halodurans</name>
    <dbReference type="NCBI Taxonomy" id="373675"/>
    <lineage>
        <taxon>Bacteria</taxon>
        <taxon>Pseudomonadati</taxon>
        <taxon>Pseudomonadota</taxon>
        <taxon>Alphaproteobacteria</taxon>
        <taxon>Rhodobacterales</taxon>
        <taxon>Roseobacteraceae</taxon>
        <taxon>Thalassococcus</taxon>
    </lineage>
</organism>
<proteinExistence type="predicted"/>
<reference evidence="1 2" key="1">
    <citation type="submission" date="2016-10" db="EMBL/GenBank/DDBJ databases">
        <authorList>
            <person name="de Groot N.N."/>
        </authorList>
    </citation>
    <scope>NUCLEOTIDE SEQUENCE [LARGE SCALE GENOMIC DNA]</scope>
    <source>
        <strain evidence="1 2">DSM 26915</strain>
    </source>
</reference>
<sequence>MYTKIYQIKLTSITEGKIAASYVAEELGGSIAKHNMTGLNIFLCKEGSLYVTINFDDISEMKAFEAGQEEMFNELKQSFTCRAVDYAAVPVFRYEREATNAALSALG</sequence>
<gene>
    <name evidence="1" type="ORF">SAMN04488045_2048</name>
</gene>
<dbReference type="RefSeq" id="WP_103910394.1">
    <property type="nucleotide sequence ID" value="NZ_FNUZ01000003.1"/>
</dbReference>
<dbReference type="AlphaFoldDB" id="A0A1H5YFB1"/>
<accession>A0A1H5YFB1</accession>
<dbReference type="OrthoDB" id="7866799at2"/>
<evidence type="ECO:0008006" key="3">
    <source>
        <dbReference type="Google" id="ProtNLM"/>
    </source>
</evidence>
<evidence type="ECO:0000313" key="2">
    <source>
        <dbReference type="Proteomes" id="UP000236752"/>
    </source>
</evidence>
<protein>
    <recommendedName>
        <fullName evidence="3">Antibiotic biosynthesis monooxygenase</fullName>
    </recommendedName>
</protein>
<keyword evidence="2" id="KW-1185">Reference proteome</keyword>